<comment type="caution">
    <text evidence="1">The sequence shown here is derived from an EMBL/GenBank/DDBJ whole genome shotgun (WGS) entry which is preliminary data.</text>
</comment>
<evidence type="ECO:0000313" key="2">
    <source>
        <dbReference type="Proteomes" id="UP001165960"/>
    </source>
</evidence>
<evidence type="ECO:0000313" key="1">
    <source>
        <dbReference type="EMBL" id="KAJ9085716.1"/>
    </source>
</evidence>
<sequence>MRLTALVASGLEIHIGLSSDYERLKRCNGINILELTIPKAHSLYIDKKLSPLQLMDCYLERIAAMNPVLGAVLHVHPFARDMARSMPYPTHGMIRQ</sequence>
<dbReference type="EMBL" id="QTSX02000748">
    <property type="protein sequence ID" value="KAJ9085716.1"/>
    <property type="molecule type" value="Genomic_DNA"/>
</dbReference>
<gene>
    <name evidence="1" type="ORF">DSO57_1011185</name>
</gene>
<protein>
    <submittedName>
        <fullName evidence="1">Uncharacterized protein</fullName>
    </submittedName>
</protein>
<proteinExistence type="predicted"/>
<name>A0ACC2UG41_9FUNG</name>
<accession>A0ACC2UG41</accession>
<dbReference type="Proteomes" id="UP001165960">
    <property type="component" value="Unassembled WGS sequence"/>
</dbReference>
<reference evidence="1" key="1">
    <citation type="submission" date="2022-04" db="EMBL/GenBank/DDBJ databases">
        <title>Genome of the entomopathogenic fungus Entomophthora muscae.</title>
        <authorList>
            <person name="Elya C."/>
            <person name="Lovett B.R."/>
            <person name="Lee E."/>
            <person name="Macias A.M."/>
            <person name="Hajek A.E."/>
            <person name="De Bivort B.L."/>
            <person name="Kasson M.T."/>
            <person name="De Fine Licht H.H."/>
            <person name="Stajich J.E."/>
        </authorList>
    </citation>
    <scope>NUCLEOTIDE SEQUENCE</scope>
    <source>
        <strain evidence="1">Berkeley</strain>
    </source>
</reference>
<keyword evidence="2" id="KW-1185">Reference proteome</keyword>
<organism evidence="1 2">
    <name type="scientific">Entomophthora muscae</name>
    <dbReference type="NCBI Taxonomy" id="34485"/>
    <lineage>
        <taxon>Eukaryota</taxon>
        <taxon>Fungi</taxon>
        <taxon>Fungi incertae sedis</taxon>
        <taxon>Zoopagomycota</taxon>
        <taxon>Entomophthoromycotina</taxon>
        <taxon>Entomophthoromycetes</taxon>
        <taxon>Entomophthorales</taxon>
        <taxon>Entomophthoraceae</taxon>
        <taxon>Entomophthora</taxon>
    </lineage>
</organism>